<proteinExistence type="predicted"/>
<dbReference type="Pfam" id="PF07525">
    <property type="entry name" value="SOCS_box"/>
    <property type="match status" value="1"/>
</dbReference>
<dbReference type="Proteomes" id="UP000507470">
    <property type="component" value="Unassembled WGS sequence"/>
</dbReference>
<dbReference type="PROSITE" id="PS50297">
    <property type="entry name" value="ANK_REP_REGION"/>
    <property type="match status" value="1"/>
</dbReference>
<dbReference type="SUPFAM" id="SSF48403">
    <property type="entry name" value="Ankyrin repeat"/>
    <property type="match status" value="4"/>
</dbReference>
<dbReference type="PANTHER" id="PTHR24126:SF14">
    <property type="entry name" value="ANK_REP_REGION DOMAIN-CONTAINING PROTEIN"/>
    <property type="match status" value="1"/>
</dbReference>
<feature type="repeat" description="ANK" evidence="3">
    <location>
        <begin position="128"/>
        <end position="160"/>
    </location>
</feature>
<keyword evidence="1" id="KW-0677">Repeat</keyword>
<keyword evidence="2 3" id="KW-0040">ANK repeat</keyword>
<dbReference type="EMBL" id="CACVKT020007254">
    <property type="protein sequence ID" value="CAC5406542.1"/>
    <property type="molecule type" value="Genomic_DNA"/>
</dbReference>
<keyword evidence="6" id="KW-1185">Reference proteome</keyword>
<evidence type="ECO:0000313" key="5">
    <source>
        <dbReference type="EMBL" id="CAC5406542.1"/>
    </source>
</evidence>
<dbReference type="InterPro" id="IPR036770">
    <property type="entry name" value="Ankyrin_rpt-contain_sf"/>
</dbReference>
<dbReference type="SMART" id="SM00248">
    <property type="entry name" value="ANK"/>
    <property type="match status" value="16"/>
</dbReference>
<evidence type="ECO:0000256" key="1">
    <source>
        <dbReference type="ARBA" id="ARBA00022737"/>
    </source>
</evidence>
<feature type="domain" description="SOCS box" evidence="4">
    <location>
        <begin position="1123"/>
        <end position="1166"/>
    </location>
</feature>
<dbReference type="PROSITE" id="PS50088">
    <property type="entry name" value="ANK_REPEAT"/>
    <property type="match status" value="5"/>
</dbReference>
<protein>
    <submittedName>
        <fullName evidence="5">ANK</fullName>
    </submittedName>
</protein>
<dbReference type="PROSITE" id="PS50225">
    <property type="entry name" value="SOCS"/>
    <property type="match status" value="1"/>
</dbReference>
<dbReference type="PANTHER" id="PTHR24126">
    <property type="entry name" value="ANKYRIN REPEAT, PH AND SEC7 DOMAIN CONTAINING PROTEIN SECG-RELATED"/>
    <property type="match status" value="1"/>
</dbReference>
<feature type="repeat" description="ANK" evidence="3">
    <location>
        <begin position="819"/>
        <end position="851"/>
    </location>
</feature>
<reference evidence="5 6" key="1">
    <citation type="submission" date="2020-06" db="EMBL/GenBank/DDBJ databases">
        <authorList>
            <person name="Li R."/>
            <person name="Bekaert M."/>
        </authorList>
    </citation>
    <scope>NUCLEOTIDE SEQUENCE [LARGE SCALE GENOMIC DNA]</scope>
    <source>
        <strain evidence="6">wild</strain>
    </source>
</reference>
<dbReference type="InterPro" id="IPR001496">
    <property type="entry name" value="SOCS_box"/>
</dbReference>
<dbReference type="Pfam" id="PF12796">
    <property type="entry name" value="Ank_2"/>
    <property type="match status" value="2"/>
</dbReference>
<feature type="repeat" description="ANK" evidence="3">
    <location>
        <begin position="961"/>
        <end position="997"/>
    </location>
</feature>
<evidence type="ECO:0000256" key="3">
    <source>
        <dbReference type="PROSITE-ProRule" id="PRU00023"/>
    </source>
</evidence>
<evidence type="ECO:0000313" key="6">
    <source>
        <dbReference type="Proteomes" id="UP000507470"/>
    </source>
</evidence>
<dbReference type="OrthoDB" id="310270at2759"/>
<dbReference type="InterPro" id="IPR002110">
    <property type="entry name" value="Ankyrin_rpt"/>
</dbReference>
<sequence>MPLMSIERKDVYIRLLLEFGADPNLGETERYSTLMHTILFESPVLVRTLIEAGANVNYVGESNLTALHIYFQQYHLKDKKACTNAKSLHGDLPIHLALGMKSDDIQRHIKDVLLLLNHSSEIKTPGSNDKTPVILAAQSCTIDVIRKMIEIGADVKCNDNQGNTALHTHMVSGENGADLDSSSEGCSSALMVAIKQNTFSLLHYFIRAEVNLNHVGEGGKCRFDVSIEAKIKQMASYATQSSVQADPIVNYRKRYCCFENEKSLVKMRRTGSYDCSEQAVTDPSATTKSKNEDKYMGKVVETIMILMTAGADVNILTENGKSPLYLLLSRHHSDIVQTLLPVILDKRADPNLGHYPPLEMATLLQQQAVVKSLLKYGAKVDIKNKRCETPLISASRMCFLEDKDKLLEIMETLLDEEASVNEKDENGYPPLIVSIINGCFQRKDNCDSEMNKILSLLLKKGADPNIQDIGKDSALILAVENMLLSVVETLLVFGANIDHVGETCISILQRCLQTKSKKFTFIYSCTAVPMLDCILKRQPNLHLKDRAGKTALETAMCYIDAQFVQSMWYNERKTYLAEHERVKLMTLSRLMIRLLESGATTEVASLNSTLINLSYAGDFNGMKALISHAADMSYREKLEIQYFICAVDPRKGIDLGVVNDDEDSILMAILASYNNSKRDERDEKFAEIVHFFAENDVKFVKNKSKNSPLHNAAKGGYSRTIEALIEHGVDVCCRNESGLTPIHYCLERPDKTNGPEILSQLLTFALLKEDIKSLEGEKLLYLSSTIGCTTHLDEDTANLQTKLTAILLNYGADPNDNVGDDIPLIAACRQNNIGLATLLLYSGANANVTNSEENSILHILCSVFSDERADAFIGEALIQAGADPKSSDNIFCLHFAVTNRLLRSRSTPWVNFVCLLLDKGACPNEFRGNVSNLIEVTVKKNILLVEKILRHGGDVNFADNSKRTALHYACILKNAMDRDEIIDKLVEFGADLNCPSITGENPLDVLMKSMIHDIRYNYAIWDDLNDPFCQKVVVDLSSFNLFVSGGKDRSNESVLLNLLQTGLFETAECLVRCGWQVEREKWFSTRNIAELDTSSIEIGGRYRKLDVKDCKDQFQDFVANIDTGPISLSIICRKSIRQQLVKASRGAEIKTRINQLPVPSIMQSFLALHKLLQDYEIIKLRQNNR</sequence>
<dbReference type="AlphaFoldDB" id="A0A6J8DGP3"/>
<name>A0A6J8DGP3_MYTCO</name>
<gene>
    <name evidence="5" type="ORF">MCOR_40112</name>
</gene>
<evidence type="ECO:0000259" key="4">
    <source>
        <dbReference type="PROSITE" id="PS50225"/>
    </source>
</evidence>
<evidence type="ECO:0000256" key="2">
    <source>
        <dbReference type="ARBA" id="ARBA00023043"/>
    </source>
</evidence>
<feature type="repeat" description="ANK" evidence="3">
    <location>
        <begin position="704"/>
        <end position="736"/>
    </location>
</feature>
<organism evidence="5 6">
    <name type="scientific">Mytilus coruscus</name>
    <name type="common">Sea mussel</name>
    <dbReference type="NCBI Taxonomy" id="42192"/>
    <lineage>
        <taxon>Eukaryota</taxon>
        <taxon>Metazoa</taxon>
        <taxon>Spiralia</taxon>
        <taxon>Lophotrochozoa</taxon>
        <taxon>Mollusca</taxon>
        <taxon>Bivalvia</taxon>
        <taxon>Autobranchia</taxon>
        <taxon>Pteriomorphia</taxon>
        <taxon>Mytilida</taxon>
        <taxon>Mytiloidea</taxon>
        <taxon>Mytilidae</taxon>
        <taxon>Mytilinae</taxon>
        <taxon>Mytilus</taxon>
    </lineage>
</organism>
<feature type="repeat" description="ANK" evidence="3">
    <location>
        <begin position="353"/>
        <end position="385"/>
    </location>
</feature>
<accession>A0A6J8DGP3</accession>
<dbReference type="Gene3D" id="1.25.40.20">
    <property type="entry name" value="Ankyrin repeat-containing domain"/>
    <property type="match status" value="6"/>
</dbReference>
<dbReference type="Pfam" id="PF00023">
    <property type="entry name" value="Ank"/>
    <property type="match status" value="1"/>
</dbReference>